<proteinExistence type="predicted"/>
<gene>
    <name evidence="1" type="ordered locus">SGRA_1345</name>
</gene>
<evidence type="ECO:0000313" key="2">
    <source>
        <dbReference type="Proteomes" id="UP000007519"/>
    </source>
</evidence>
<reference evidence="1 2" key="1">
    <citation type="journal article" date="2012" name="Stand. Genomic Sci.">
        <title>Complete genome sequencing and analysis of Saprospira grandis str. Lewin, a predatory marine bacterium.</title>
        <authorList>
            <person name="Saw J.H."/>
            <person name="Yuryev A."/>
            <person name="Kanbe M."/>
            <person name="Hou S."/>
            <person name="Young A.G."/>
            <person name="Aizawa S."/>
            <person name="Alam M."/>
        </authorList>
    </citation>
    <scope>NUCLEOTIDE SEQUENCE [LARGE SCALE GENOMIC DNA]</scope>
    <source>
        <strain evidence="1 2">Lewin</strain>
    </source>
</reference>
<keyword evidence="2" id="KW-1185">Reference proteome</keyword>
<protein>
    <submittedName>
        <fullName evidence="1">Uncharacterized protein</fullName>
    </submittedName>
</protein>
<dbReference type="KEGG" id="sgn:SGRA_1345"/>
<name>H6L6D8_SAPGL</name>
<dbReference type="STRING" id="984262.SGRA_1345"/>
<dbReference type="AlphaFoldDB" id="H6L6D8"/>
<dbReference type="EMBL" id="CP002831">
    <property type="protein sequence ID" value="AFC24080.1"/>
    <property type="molecule type" value="Genomic_DNA"/>
</dbReference>
<organism evidence="1 2">
    <name type="scientific">Saprospira grandis (strain Lewin)</name>
    <dbReference type="NCBI Taxonomy" id="984262"/>
    <lineage>
        <taxon>Bacteria</taxon>
        <taxon>Pseudomonadati</taxon>
        <taxon>Bacteroidota</taxon>
        <taxon>Saprospiria</taxon>
        <taxon>Saprospirales</taxon>
        <taxon>Saprospiraceae</taxon>
        <taxon>Saprospira</taxon>
    </lineage>
</organism>
<dbReference type="HOGENOM" id="CLU_2755551_0_0_10"/>
<accession>H6L6D8</accession>
<dbReference type="Proteomes" id="UP000007519">
    <property type="component" value="Chromosome"/>
</dbReference>
<sequence>MPKWPRKLIVCSLKFAIEQKEILALTSIKFGVNHGDYRAATLGKVAAHFFVPSPLLQAVERSEATWLRDG</sequence>
<evidence type="ECO:0000313" key="1">
    <source>
        <dbReference type="EMBL" id="AFC24080.1"/>
    </source>
</evidence>